<dbReference type="GO" id="GO:0003723">
    <property type="term" value="F:RNA binding"/>
    <property type="evidence" value="ECO:0007669"/>
    <property type="project" value="InterPro"/>
</dbReference>
<evidence type="ECO:0000256" key="4">
    <source>
        <dbReference type="SAM" id="SignalP"/>
    </source>
</evidence>
<dbReference type="AlphaFoldDB" id="A0A9K3LWA5"/>
<gene>
    <name evidence="6" type="ORF">IV203_031728</name>
</gene>
<dbReference type="EMBL" id="JAGRRH010000006">
    <property type="protein sequence ID" value="KAG7368985.1"/>
    <property type="molecule type" value="Genomic_DNA"/>
</dbReference>
<evidence type="ECO:0000256" key="3">
    <source>
        <dbReference type="ARBA" id="ARBA00022691"/>
    </source>
</evidence>
<keyword evidence="1 6" id="KW-0489">Methyltransferase</keyword>
<evidence type="ECO:0000313" key="7">
    <source>
        <dbReference type="Proteomes" id="UP000693970"/>
    </source>
</evidence>
<reference evidence="6" key="2">
    <citation type="submission" date="2021-04" db="EMBL/GenBank/DDBJ databases">
        <authorList>
            <person name="Podell S."/>
        </authorList>
    </citation>
    <scope>NUCLEOTIDE SEQUENCE</scope>
    <source>
        <strain evidence="6">Hildebrandi</strain>
    </source>
</reference>
<evidence type="ECO:0000256" key="2">
    <source>
        <dbReference type="ARBA" id="ARBA00022679"/>
    </source>
</evidence>
<dbReference type="OrthoDB" id="241340at2759"/>
<keyword evidence="3" id="KW-0949">S-adenosyl-L-methionine</keyword>
<dbReference type="PANTHER" id="PTHR42786">
    <property type="entry name" value="TRNA/RRNA METHYLTRANSFERASE"/>
    <property type="match status" value="1"/>
</dbReference>
<feature type="signal peptide" evidence="4">
    <location>
        <begin position="1"/>
        <end position="25"/>
    </location>
</feature>
<protein>
    <submittedName>
        <fullName evidence="6">RNA methyltransferase, TrmH family protein</fullName>
    </submittedName>
</protein>
<organism evidence="6 7">
    <name type="scientific">Nitzschia inconspicua</name>
    <dbReference type="NCBI Taxonomy" id="303405"/>
    <lineage>
        <taxon>Eukaryota</taxon>
        <taxon>Sar</taxon>
        <taxon>Stramenopiles</taxon>
        <taxon>Ochrophyta</taxon>
        <taxon>Bacillariophyta</taxon>
        <taxon>Bacillariophyceae</taxon>
        <taxon>Bacillariophycidae</taxon>
        <taxon>Bacillariales</taxon>
        <taxon>Bacillariaceae</taxon>
        <taxon>Nitzschia</taxon>
    </lineage>
</organism>
<accession>A0A9K3LWA5</accession>
<evidence type="ECO:0000256" key="1">
    <source>
        <dbReference type="ARBA" id="ARBA00022603"/>
    </source>
</evidence>
<evidence type="ECO:0000259" key="5">
    <source>
        <dbReference type="Pfam" id="PF00588"/>
    </source>
</evidence>
<sequence length="173" mass="19377">MGIPLAKSSFPVFLVILLSLSQCLSLQTRFVLVDTHHTGNVGAAARALKTMGFDELVLVHPRDAKVLRRERTKQAASGAMNVIDKCQIYDTLADALEGIDVSCGMGMPHDMSRTRSEQFYTEPRPFMETLMKENNTLQFIAFVFGNERWACKAKTWSFAMSFLGYPPIHSLDL</sequence>
<name>A0A9K3LWA5_9STRA</name>
<feature type="domain" description="tRNA/rRNA methyltransferase SpoU type" evidence="5">
    <location>
        <begin position="29"/>
        <end position="153"/>
    </location>
</feature>
<comment type="caution">
    <text evidence="6">The sequence shown here is derived from an EMBL/GenBank/DDBJ whole genome shotgun (WGS) entry which is preliminary data.</text>
</comment>
<dbReference type="Pfam" id="PF00588">
    <property type="entry name" value="SpoU_methylase"/>
    <property type="match status" value="1"/>
</dbReference>
<reference evidence="6" key="1">
    <citation type="journal article" date="2021" name="Sci. Rep.">
        <title>Diploid genomic architecture of Nitzschia inconspicua, an elite biomass production diatom.</title>
        <authorList>
            <person name="Oliver A."/>
            <person name="Podell S."/>
            <person name="Pinowska A."/>
            <person name="Traller J.C."/>
            <person name="Smith S.R."/>
            <person name="McClure R."/>
            <person name="Beliaev A."/>
            <person name="Bohutskyi P."/>
            <person name="Hill E.A."/>
            <person name="Rabines A."/>
            <person name="Zheng H."/>
            <person name="Allen L.Z."/>
            <person name="Kuo A."/>
            <person name="Grigoriev I.V."/>
            <person name="Allen A.E."/>
            <person name="Hazlebeck D."/>
            <person name="Allen E.E."/>
        </authorList>
    </citation>
    <scope>NUCLEOTIDE SEQUENCE</scope>
    <source>
        <strain evidence="6">Hildebrandi</strain>
    </source>
</reference>
<dbReference type="GO" id="GO:0008173">
    <property type="term" value="F:RNA methyltransferase activity"/>
    <property type="evidence" value="ECO:0007669"/>
    <property type="project" value="InterPro"/>
</dbReference>
<evidence type="ECO:0000313" key="6">
    <source>
        <dbReference type="EMBL" id="KAG7368985.1"/>
    </source>
</evidence>
<dbReference type="PANTHER" id="PTHR42786:SF1">
    <property type="entry name" value="TRNA (CYTIDINE_URIDINE-2'-O-)-METHYLTRANSFERASE TRMJ"/>
    <property type="match status" value="1"/>
</dbReference>
<dbReference type="GO" id="GO:0005829">
    <property type="term" value="C:cytosol"/>
    <property type="evidence" value="ECO:0007669"/>
    <property type="project" value="TreeGrafter"/>
</dbReference>
<keyword evidence="2" id="KW-0808">Transferase</keyword>
<dbReference type="GO" id="GO:0002128">
    <property type="term" value="P:tRNA nucleoside ribose methylation"/>
    <property type="evidence" value="ECO:0007669"/>
    <property type="project" value="TreeGrafter"/>
</dbReference>
<proteinExistence type="predicted"/>
<dbReference type="InterPro" id="IPR001537">
    <property type="entry name" value="SpoU_MeTrfase"/>
</dbReference>
<dbReference type="Proteomes" id="UP000693970">
    <property type="component" value="Unassembled WGS sequence"/>
</dbReference>
<dbReference type="InterPro" id="IPR004384">
    <property type="entry name" value="RNA_MeTrfase_TrmJ/LasT"/>
</dbReference>
<feature type="chain" id="PRO_5039892664" evidence="4">
    <location>
        <begin position="26"/>
        <end position="173"/>
    </location>
</feature>
<keyword evidence="7" id="KW-1185">Reference proteome</keyword>
<keyword evidence="4" id="KW-0732">Signal</keyword>